<dbReference type="EMBL" id="KK120754">
    <property type="protein sequence ID" value="KFM78967.1"/>
    <property type="molecule type" value="Genomic_DNA"/>
</dbReference>
<keyword evidence="2" id="KW-1185">Reference proteome</keyword>
<evidence type="ECO:0000313" key="1">
    <source>
        <dbReference type="EMBL" id="KFM78967.1"/>
    </source>
</evidence>
<dbReference type="AlphaFoldDB" id="A0A087UNM8"/>
<sequence length="36" mass="3925">MTTTSYFSRRSKVAFALATIRICGGLISTRAPFSRG</sequence>
<organism evidence="1 2">
    <name type="scientific">Stegodyphus mimosarum</name>
    <name type="common">African social velvet spider</name>
    <dbReference type="NCBI Taxonomy" id="407821"/>
    <lineage>
        <taxon>Eukaryota</taxon>
        <taxon>Metazoa</taxon>
        <taxon>Ecdysozoa</taxon>
        <taxon>Arthropoda</taxon>
        <taxon>Chelicerata</taxon>
        <taxon>Arachnida</taxon>
        <taxon>Araneae</taxon>
        <taxon>Araneomorphae</taxon>
        <taxon>Entelegynae</taxon>
        <taxon>Eresoidea</taxon>
        <taxon>Eresidae</taxon>
        <taxon>Stegodyphus</taxon>
    </lineage>
</organism>
<dbReference type="Proteomes" id="UP000054359">
    <property type="component" value="Unassembled WGS sequence"/>
</dbReference>
<feature type="non-terminal residue" evidence="1">
    <location>
        <position position="36"/>
    </location>
</feature>
<name>A0A087UNM8_STEMI</name>
<proteinExistence type="predicted"/>
<reference evidence="1 2" key="1">
    <citation type="submission" date="2013-11" db="EMBL/GenBank/DDBJ databases">
        <title>Genome sequencing of Stegodyphus mimosarum.</title>
        <authorList>
            <person name="Bechsgaard J."/>
        </authorList>
    </citation>
    <scope>NUCLEOTIDE SEQUENCE [LARGE SCALE GENOMIC DNA]</scope>
</reference>
<protein>
    <submittedName>
        <fullName evidence="1">Uncharacterized protein</fullName>
    </submittedName>
</protein>
<accession>A0A087UNM8</accession>
<gene>
    <name evidence="1" type="ORF">X975_19532</name>
</gene>
<evidence type="ECO:0000313" key="2">
    <source>
        <dbReference type="Proteomes" id="UP000054359"/>
    </source>
</evidence>